<dbReference type="InterPro" id="IPR051792">
    <property type="entry name" value="GGT_bact"/>
</dbReference>
<keyword evidence="4" id="KW-0865">Zymogen</keyword>
<dbReference type="GO" id="GO:0016740">
    <property type="term" value="F:transferase activity"/>
    <property type="evidence" value="ECO:0007669"/>
    <property type="project" value="UniProtKB-KW"/>
</dbReference>
<keyword evidence="3" id="KW-0378">Hydrolase</keyword>
<protein>
    <submittedName>
        <fullName evidence="5">Acylase ACY 1 proenzyme</fullName>
    </submittedName>
</protein>
<dbReference type="SUPFAM" id="SSF56235">
    <property type="entry name" value="N-terminal nucleophile aminohydrolases (Ntn hydrolases)"/>
    <property type="match status" value="1"/>
</dbReference>
<keyword evidence="2" id="KW-0808">Transferase</keyword>
<dbReference type="InterPro" id="IPR043137">
    <property type="entry name" value="GGT_ssub_C"/>
</dbReference>
<proteinExistence type="inferred from homology"/>
<sequence length="545" mass="57044">MTARRAMICAAQPEAAEAGARVLMDGGNAVDAAVAAALTQCVVDPMMAGIAGYGTLQVALPGRGVHTCVDFCARAPAAARPDIWAHLPLNETPDGYAFVVQGNVNEAGYQSIGTPGTLAGLDHALARYGTWSFADALAPALQHARDGVVVRPHMYQYGALDRARGGMLETRGRLALTATGRAVYLGADGNFKRPGERLHNPDLTATLEHLARAGAADFYRGEIAGRIADDMRAHDGLLTLADLNAYAVSEAAPIWGDYRGWQVAGFPPPAGGLTLIQALHVLAQFDVAALGHNSPAYLELLAQTLKWVTIDKDTLIGDPEFVEVPVARLLSREHAAEIAARIRSRQSAEVTRLAPGIATEPRDTTQVCVIDADGNAATLTHSLGTSSGVITDGLGVLYNGLLSGFDPRPGRAASIGPGKRRTSSQCPLLLFRDGEVQAALGAPGGTAIASALTQTVVNLVDFGMSAFEAVAAPRISVTGNAIDVSNRIPRYVTDVLEQEGHAINRSHQSYAFAAPHVVSRMTGALQGGADPQRDGVALAVMQPGR</sequence>
<reference evidence="5 6" key="1">
    <citation type="submission" date="2020-04" db="EMBL/GenBank/DDBJ databases">
        <authorList>
            <person name="De Canck E."/>
        </authorList>
    </citation>
    <scope>NUCLEOTIDE SEQUENCE [LARGE SCALE GENOMIC DNA]</scope>
    <source>
        <strain evidence="5 6">LMG 26690</strain>
    </source>
</reference>
<dbReference type="EMBL" id="CADIJM010000005">
    <property type="protein sequence ID" value="CAB3707943.1"/>
    <property type="molecule type" value="Genomic_DNA"/>
</dbReference>
<evidence type="ECO:0000256" key="2">
    <source>
        <dbReference type="ARBA" id="ARBA00022679"/>
    </source>
</evidence>
<evidence type="ECO:0000256" key="1">
    <source>
        <dbReference type="ARBA" id="ARBA00009381"/>
    </source>
</evidence>
<dbReference type="PANTHER" id="PTHR43199">
    <property type="entry name" value="GLUTATHIONE HYDROLASE"/>
    <property type="match status" value="1"/>
</dbReference>
<gene>
    <name evidence="5" type="primary">acyI_2</name>
    <name evidence="5" type="ORF">LMG26690_03023</name>
</gene>
<dbReference type="RefSeq" id="WP_254594979.1">
    <property type="nucleotide sequence ID" value="NZ_CADIJM010000005.1"/>
</dbReference>
<comment type="similarity">
    <text evidence="1">Belongs to the gamma-glutamyltransferase family.</text>
</comment>
<name>A0A6S7AXN7_9BURK</name>
<evidence type="ECO:0000256" key="4">
    <source>
        <dbReference type="ARBA" id="ARBA00023145"/>
    </source>
</evidence>
<evidence type="ECO:0000313" key="6">
    <source>
        <dbReference type="Proteomes" id="UP000494214"/>
    </source>
</evidence>
<evidence type="ECO:0000313" key="5">
    <source>
        <dbReference type="EMBL" id="CAB3707943.1"/>
    </source>
</evidence>
<dbReference type="PANTHER" id="PTHR43199:SF1">
    <property type="entry name" value="GLUTATHIONE HYDROLASE PROENZYME"/>
    <property type="match status" value="1"/>
</dbReference>
<dbReference type="PRINTS" id="PR01210">
    <property type="entry name" value="GGTRANSPTASE"/>
</dbReference>
<dbReference type="Gene3D" id="3.60.20.40">
    <property type="match status" value="1"/>
</dbReference>
<dbReference type="AlphaFoldDB" id="A0A6S7AXN7"/>
<evidence type="ECO:0000256" key="3">
    <source>
        <dbReference type="ARBA" id="ARBA00022801"/>
    </source>
</evidence>
<dbReference type="GO" id="GO:0016787">
    <property type="term" value="F:hydrolase activity"/>
    <property type="evidence" value="ECO:0007669"/>
    <property type="project" value="UniProtKB-KW"/>
</dbReference>
<accession>A0A6S7AXN7</accession>
<dbReference type="InterPro" id="IPR043138">
    <property type="entry name" value="GGT_lsub"/>
</dbReference>
<organism evidence="5 6">
    <name type="scientific">Achromobacter animicus</name>
    <dbReference type="NCBI Taxonomy" id="1389935"/>
    <lineage>
        <taxon>Bacteria</taxon>
        <taxon>Pseudomonadati</taxon>
        <taxon>Pseudomonadota</taxon>
        <taxon>Betaproteobacteria</taxon>
        <taxon>Burkholderiales</taxon>
        <taxon>Alcaligenaceae</taxon>
        <taxon>Achromobacter</taxon>
    </lineage>
</organism>
<dbReference type="Proteomes" id="UP000494214">
    <property type="component" value="Unassembled WGS sequence"/>
</dbReference>
<keyword evidence="6" id="KW-1185">Reference proteome</keyword>
<dbReference type="InterPro" id="IPR029055">
    <property type="entry name" value="Ntn_hydrolases_N"/>
</dbReference>
<dbReference type="Pfam" id="PF01019">
    <property type="entry name" value="G_glu_transpept"/>
    <property type="match status" value="1"/>
</dbReference>
<dbReference type="Gene3D" id="1.10.246.130">
    <property type="match status" value="1"/>
</dbReference>